<reference evidence="2" key="1">
    <citation type="journal article" date="2016" name="Genome Announc.">
        <title>Draft Genome Sequences of Five Rapidly Growing Mycobacterium Species, M. thermoresistibile, M. fortuitum subsp. acetamidolyticum, M. canariasense, M. brisbanense, and M. novocastrense.</title>
        <authorList>
            <person name="Katahira K."/>
            <person name="Ogura Y."/>
            <person name="Gotoh Y."/>
            <person name="Hayashi T."/>
        </authorList>
    </citation>
    <scope>NUCLEOTIDE SEQUENCE [LARGE SCALE GENOMIC DNA]</scope>
    <source>
        <strain evidence="2">JCM15654</strain>
    </source>
</reference>
<dbReference type="AlphaFoldDB" id="A0A117I606"/>
<name>A0A117I606_9MYCO</name>
<accession>A0A117I606</accession>
<dbReference type="STRING" id="146020.RMCB_3481"/>
<gene>
    <name evidence="1" type="ORF">RMCB_3481</name>
</gene>
<dbReference type="OrthoDB" id="978985at2"/>
<dbReference type="EMBL" id="BCSX01000028">
    <property type="protein sequence ID" value="GAS89385.1"/>
    <property type="molecule type" value="Genomic_DNA"/>
</dbReference>
<organism evidence="1 2">
    <name type="scientific">Mycolicibacterium brisbanense</name>
    <dbReference type="NCBI Taxonomy" id="146020"/>
    <lineage>
        <taxon>Bacteria</taxon>
        <taxon>Bacillati</taxon>
        <taxon>Actinomycetota</taxon>
        <taxon>Actinomycetes</taxon>
        <taxon>Mycobacteriales</taxon>
        <taxon>Mycobacteriaceae</taxon>
        <taxon>Mycolicibacterium</taxon>
    </lineage>
</organism>
<proteinExistence type="predicted"/>
<comment type="caution">
    <text evidence="1">The sequence shown here is derived from an EMBL/GenBank/DDBJ whole genome shotgun (WGS) entry which is preliminary data.</text>
</comment>
<protein>
    <submittedName>
        <fullName evidence="1">Uncharacterized protein</fullName>
    </submittedName>
</protein>
<reference evidence="2" key="2">
    <citation type="submission" date="2016-02" db="EMBL/GenBank/DDBJ databases">
        <title>Draft genome sequence of five rapidly growing Mycobacterium species.</title>
        <authorList>
            <person name="Katahira K."/>
            <person name="Gotou Y."/>
            <person name="Iida K."/>
            <person name="Ogura Y."/>
            <person name="Hayashi T."/>
        </authorList>
    </citation>
    <scope>NUCLEOTIDE SEQUENCE [LARGE SCALE GENOMIC DNA]</scope>
    <source>
        <strain evidence="2">JCM15654</strain>
    </source>
</reference>
<evidence type="ECO:0000313" key="1">
    <source>
        <dbReference type="EMBL" id="GAS89385.1"/>
    </source>
</evidence>
<dbReference type="Proteomes" id="UP000069620">
    <property type="component" value="Unassembled WGS sequence"/>
</dbReference>
<dbReference type="RefSeq" id="WP_131805548.1">
    <property type="nucleotide sequence ID" value="NZ_BCSX01000028.1"/>
</dbReference>
<evidence type="ECO:0000313" key="2">
    <source>
        <dbReference type="Proteomes" id="UP000069620"/>
    </source>
</evidence>
<keyword evidence="2" id="KW-1185">Reference proteome</keyword>
<sequence>MTAEAIVMNRSAVALAADSAVTIGRADRPGRSKTYEGANKLFELIKGSNIGVMVYNSAEVNSTPWETIIKAYRQENPGFTASHVPDYADHFLGYIATHNDLLRPDDEIATALQLSASQITASVISQLVYWPQQLVRNNGTIIRKHMKEALNAITDYWAEAIDNSTDLDISDTAKAAISADFKESTLTIVEKLLESNSITSTINQRKRLRDIAIKALTKDVHRNSGSGLVVAGFGTRDYFPTMVSLDITARFRGELLTSNGVLKSITAAKPGIWDTFAQDSPAKGWVHGITDEVRTAVVTEWMDWSASEVPTQAREKLKAAGFTGDDIEKAAKIFEEMANNQIGQFGQSMNTLEEENFRKPMRASVAMLPKDELGLLAESLVNLTSLRQRMSIHQQNTVGGAIDVALISIGDGFVWLNRKHYFDNALNPTWHLTHGASIRTSDTTTKEPENAQA</sequence>